<dbReference type="Gene3D" id="1.10.10.60">
    <property type="entry name" value="Homeodomain-like"/>
    <property type="match status" value="1"/>
</dbReference>
<accession>A0AAP0JP67</accession>
<dbReference type="InterPro" id="IPR058673">
    <property type="entry name" value="HHO5-like_N"/>
</dbReference>
<proteinExistence type="predicted"/>
<dbReference type="InterPro" id="IPR009057">
    <property type="entry name" value="Homeodomain-like_sf"/>
</dbReference>
<feature type="compositionally biased region" description="Polar residues" evidence="6">
    <location>
        <begin position="345"/>
        <end position="361"/>
    </location>
</feature>
<dbReference type="Proteomes" id="UP001420932">
    <property type="component" value="Unassembled WGS sequence"/>
</dbReference>
<evidence type="ECO:0000259" key="7">
    <source>
        <dbReference type="PROSITE" id="PS51294"/>
    </source>
</evidence>
<dbReference type="InterPro" id="IPR044787">
    <property type="entry name" value="HHO5-like"/>
</dbReference>
<keyword evidence="4" id="KW-0804">Transcription</keyword>
<name>A0AAP0JP67_9MAGN</name>
<dbReference type="GO" id="GO:0005634">
    <property type="term" value="C:nucleus"/>
    <property type="evidence" value="ECO:0007669"/>
    <property type="project" value="UniProtKB-SubCell"/>
</dbReference>
<dbReference type="FunFam" id="1.10.10.60:FF:000007">
    <property type="entry name" value="Two-component response regulator"/>
    <property type="match status" value="1"/>
</dbReference>
<gene>
    <name evidence="8" type="ORF">Syun_015772</name>
</gene>
<dbReference type="SUPFAM" id="SSF46689">
    <property type="entry name" value="Homeodomain-like"/>
    <property type="match status" value="1"/>
</dbReference>
<protein>
    <recommendedName>
        <fullName evidence="7">HTH myb-type domain-containing protein</fullName>
    </recommendedName>
</protein>
<dbReference type="EMBL" id="JBBNAF010000006">
    <property type="protein sequence ID" value="KAK9136442.1"/>
    <property type="molecule type" value="Genomic_DNA"/>
</dbReference>
<dbReference type="GO" id="GO:0003700">
    <property type="term" value="F:DNA-binding transcription factor activity"/>
    <property type="evidence" value="ECO:0007669"/>
    <property type="project" value="InterPro"/>
</dbReference>
<comment type="caution">
    <text evidence="8">The sequence shown here is derived from an EMBL/GenBank/DDBJ whole genome shotgun (WGS) entry which is preliminary data.</text>
</comment>
<evidence type="ECO:0000256" key="1">
    <source>
        <dbReference type="ARBA" id="ARBA00004123"/>
    </source>
</evidence>
<dbReference type="AlphaFoldDB" id="A0AAP0JP67"/>
<comment type="subcellular location">
    <subcellularLocation>
        <location evidence="1">Nucleus</location>
    </subcellularLocation>
</comment>
<keyword evidence="9" id="KW-1185">Reference proteome</keyword>
<evidence type="ECO:0000313" key="9">
    <source>
        <dbReference type="Proteomes" id="UP001420932"/>
    </source>
</evidence>
<feature type="compositionally biased region" description="Low complexity" evidence="6">
    <location>
        <begin position="253"/>
        <end position="265"/>
    </location>
</feature>
<evidence type="ECO:0000313" key="8">
    <source>
        <dbReference type="EMBL" id="KAK9136442.1"/>
    </source>
</evidence>
<evidence type="ECO:0000256" key="3">
    <source>
        <dbReference type="ARBA" id="ARBA00023125"/>
    </source>
</evidence>
<evidence type="ECO:0000256" key="5">
    <source>
        <dbReference type="ARBA" id="ARBA00023242"/>
    </source>
</evidence>
<feature type="domain" description="HTH myb-type" evidence="7">
    <location>
        <begin position="265"/>
        <end position="324"/>
    </location>
</feature>
<keyword evidence="3" id="KW-0238">DNA-binding</keyword>
<dbReference type="Pfam" id="PF26575">
    <property type="entry name" value="HHO5_N"/>
    <property type="match status" value="1"/>
</dbReference>
<evidence type="ECO:0000256" key="4">
    <source>
        <dbReference type="ARBA" id="ARBA00023163"/>
    </source>
</evidence>
<feature type="compositionally biased region" description="Polar residues" evidence="6">
    <location>
        <begin position="326"/>
        <end position="335"/>
    </location>
</feature>
<organism evidence="8 9">
    <name type="scientific">Stephania yunnanensis</name>
    <dbReference type="NCBI Taxonomy" id="152371"/>
    <lineage>
        <taxon>Eukaryota</taxon>
        <taxon>Viridiplantae</taxon>
        <taxon>Streptophyta</taxon>
        <taxon>Embryophyta</taxon>
        <taxon>Tracheophyta</taxon>
        <taxon>Spermatophyta</taxon>
        <taxon>Magnoliopsida</taxon>
        <taxon>Ranunculales</taxon>
        <taxon>Menispermaceae</taxon>
        <taxon>Menispermoideae</taxon>
        <taxon>Cissampelideae</taxon>
        <taxon>Stephania</taxon>
    </lineage>
</organism>
<dbReference type="NCBIfam" id="TIGR01557">
    <property type="entry name" value="myb_SHAQKYF"/>
    <property type="match status" value="1"/>
</dbReference>
<dbReference type="InterPro" id="IPR006447">
    <property type="entry name" value="Myb_dom_plants"/>
</dbReference>
<keyword evidence="2" id="KW-0805">Transcription regulation</keyword>
<dbReference type="PANTHER" id="PTHR31003">
    <property type="entry name" value="MYB FAMILY TRANSCRIPTION FACTOR"/>
    <property type="match status" value="1"/>
</dbReference>
<feature type="region of interest" description="Disordered" evidence="6">
    <location>
        <begin position="319"/>
        <end position="394"/>
    </location>
</feature>
<feature type="region of interest" description="Disordered" evidence="6">
    <location>
        <begin position="253"/>
        <end position="273"/>
    </location>
</feature>
<keyword evidence="5" id="KW-0539">Nucleus</keyword>
<reference evidence="8 9" key="1">
    <citation type="submission" date="2024-01" db="EMBL/GenBank/DDBJ databases">
        <title>Genome assemblies of Stephania.</title>
        <authorList>
            <person name="Yang L."/>
        </authorList>
    </citation>
    <scope>NUCLEOTIDE SEQUENCE [LARGE SCALE GENOMIC DNA]</scope>
    <source>
        <strain evidence="8">YNDBR</strain>
        <tissue evidence="8">Leaf</tissue>
    </source>
</reference>
<sequence>MGSVSQELSLVVDQDWSPKLMIGGFLREVSMIRNPNKKRSKLDEYVFRLEEELRKIEMFKRELPLSKVLVEEAIAALKEKSMCFWGTSDAPIVTEDFICLKRNSDDEDGGVVDFMEEDCGDKKNWMSSAQLWSCNNGCSNNQVEQKSPEIEEVMRVEEDRRSGTDNPFGLAKRRSVQGAFVPFKRISTSSAVPAAATKKISIDAQSVPSLSLITPPIKNHSIEPCNGGSNLKSKDGIRVAPFSSSAKIKPFLQNPVQQHQPQQPQKKQRRSWSTELHKRFVSVLLELGGPQVATPKQIRDLMKVDGLTNDEVKSHLQKYRLHNRRQPNASTSTNPPVVLGDLWASQDQCGNSKESTSSGSPQGPLELASKGVSSTGGNSMEEEEEEGEISKSRE</sequence>
<dbReference type="PANTHER" id="PTHR31003:SF3">
    <property type="entry name" value="HOMEODOMAIN-LIKE SUPERFAMILY PROTEIN-RELATED"/>
    <property type="match status" value="1"/>
</dbReference>
<evidence type="ECO:0000256" key="2">
    <source>
        <dbReference type="ARBA" id="ARBA00023015"/>
    </source>
</evidence>
<dbReference type="PROSITE" id="PS51294">
    <property type="entry name" value="HTH_MYB"/>
    <property type="match status" value="1"/>
</dbReference>
<dbReference type="InterPro" id="IPR017930">
    <property type="entry name" value="Myb_dom"/>
</dbReference>
<evidence type="ECO:0000256" key="6">
    <source>
        <dbReference type="SAM" id="MobiDB-lite"/>
    </source>
</evidence>
<dbReference type="GO" id="GO:0003677">
    <property type="term" value="F:DNA binding"/>
    <property type="evidence" value="ECO:0007669"/>
    <property type="project" value="UniProtKB-KW"/>
</dbReference>